<dbReference type="STRING" id="45286.A0A109UZ28"/>
<comment type="catalytic activity">
    <reaction evidence="1">
        <text>S-ubiquitinyl-[E2 ubiquitin-conjugating enzyme]-L-cysteine + [acceptor protein]-L-lysine = [E2 ubiquitin-conjugating enzyme]-L-cysteine + N(6)-ubiquitinyl-[acceptor protein]-L-lysine.</text>
        <dbReference type="EC" id="2.3.2.27"/>
    </reaction>
</comment>
<name>A0A109UZ28_9SACH</name>
<evidence type="ECO:0000256" key="9">
    <source>
        <dbReference type="ARBA" id="ARBA00022771"/>
    </source>
</evidence>
<dbReference type="InterPro" id="IPR057992">
    <property type="entry name" value="TPR_SYVN1_N"/>
</dbReference>
<keyword evidence="20" id="KW-1185">Reference proteome</keyword>
<feature type="transmembrane region" description="Helical" evidence="17">
    <location>
        <begin position="257"/>
        <end position="278"/>
    </location>
</feature>
<dbReference type="InterPro" id="IPR050731">
    <property type="entry name" value="HRD1_E3_ubiq-ligases"/>
</dbReference>
<dbReference type="InterPro" id="IPR001841">
    <property type="entry name" value="Znf_RING"/>
</dbReference>
<feature type="domain" description="RING-type" evidence="18">
    <location>
        <begin position="320"/>
        <end position="368"/>
    </location>
</feature>
<dbReference type="UniPathway" id="UPA00143"/>
<feature type="coiled-coil region" evidence="16">
    <location>
        <begin position="528"/>
        <end position="555"/>
    </location>
</feature>
<feature type="transmembrane region" description="Helical" evidence="17">
    <location>
        <begin position="46"/>
        <end position="70"/>
    </location>
</feature>
<feature type="transmembrane region" description="Helical" evidence="17">
    <location>
        <begin position="7"/>
        <end position="26"/>
    </location>
</feature>
<dbReference type="RefSeq" id="XP_017987129.1">
    <property type="nucleotide sequence ID" value="XM_018130983.1"/>
</dbReference>
<keyword evidence="10" id="KW-0833">Ubl conjugation pathway</keyword>
<proteinExistence type="inferred from homology"/>
<evidence type="ECO:0000256" key="8">
    <source>
        <dbReference type="ARBA" id="ARBA00022723"/>
    </source>
</evidence>
<organism evidence="19 20">
    <name type="scientific">Eremothecium sinecaudum</name>
    <dbReference type="NCBI Taxonomy" id="45286"/>
    <lineage>
        <taxon>Eukaryota</taxon>
        <taxon>Fungi</taxon>
        <taxon>Dikarya</taxon>
        <taxon>Ascomycota</taxon>
        <taxon>Saccharomycotina</taxon>
        <taxon>Saccharomycetes</taxon>
        <taxon>Saccharomycetales</taxon>
        <taxon>Saccharomycetaceae</taxon>
        <taxon>Eremothecium</taxon>
    </lineage>
</organism>
<dbReference type="GO" id="GO:0061630">
    <property type="term" value="F:ubiquitin protein ligase activity"/>
    <property type="evidence" value="ECO:0007669"/>
    <property type="project" value="UniProtKB-EC"/>
</dbReference>
<dbReference type="InterPro" id="IPR058051">
    <property type="entry name" value="Znf_RING_synoviolin"/>
</dbReference>
<evidence type="ECO:0000313" key="20">
    <source>
        <dbReference type="Proteomes" id="UP000243052"/>
    </source>
</evidence>
<evidence type="ECO:0000256" key="13">
    <source>
        <dbReference type="ARBA" id="ARBA00022989"/>
    </source>
</evidence>
<evidence type="ECO:0000259" key="18">
    <source>
        <dbReference type="PROSITE" id="PS50089"/>
    </source>
</evidence>
<comment type="subcellular location">
    <subcellularLocation>
        <location evidence="2">Endoplasmic reticulum membrane</location>
        <topology evidence="2">Multi-pass membrane protein</topology>
    </subcellularLocation>
</comment>
<dbReference type="GO" id="GO:0005789">
    <property type="term" value="C:endoplasmic reticulum membrane"/>
    <property type="evidence" value="ECO:0007669"/>
    <property type="project" value="UniProtKB-SubCell"/>
</dbReference>
<keyword evidence="11" id="KW-0256">Endoplasmic reticulum</keyword>
<accession>A0A109UZ28</accession>
<keyword evidence="12" id="KW-0862">Zinc</keyword>
<dbReference type="Proteomes" id="UP000243052">
    <property type="component" value="Chromosome iii"/>
</dbReference>
<evidence type="ECO:0000256" key="17">
    <source>
        <dbReference type="SAM" id="Phobius"/>
    </source>
</evidence>
<evidence type="ECO:0000256" key="16">
    <source>
        <dbReference type="SAM" id="Coils"/>
    </source>
</evidence>
<keyword evidence="13 17" id="KW-1133">Transmembrane helix</keyword>
<comment type="similarity">
    <text evidence="4">Belongs to the HRD1 family.</text>
</comment>
<dbReference type="SUPFAM" id="SSF57850">
    <property type="entry name" value="RING/U-box"/>
    <property type="match status" value="1"/>
</dbReference>
<dbReference type="OrthoDB" id="7759664at2759"/>
<evidence type="ECO:0000256" key="15">
    <source>
        <dbReference type="PROSITE-ProRule" id="PRU00175"/>
    </source>
</evidence>
<keyword evidence="8" id="KW-0479">Metal-binding</keyword>
<evidence type="ECO:0000256" key="4">
    <source>
        <dbReference type="ARBA" id="ARBA00010089"/>
    </source>
</evidence>
<comment type="pathway">
    <text evidence="3">Protein modification; protein ubiquitination.</text>
</comment>
<evidence type="ECO:0000256" key="11">
    <source>
        <dbReference type="ARBA" id="ARBA00022824"/>
    </source>
</evidence>
<evidence type="ECO:0000256" key="2">
    <source>
        <dbReference type="ARBA" id="ARBA00004477"/>
    </source>
</evidence>
<evidence type="ECO:0000256" key="14">
    <source>
        <dbReference type="ARBA" id="ARBA00023136"/>
    </source>
</evidence>
<reference evidence="19 20" key="1">
    <citation type="submission" date="2016-01" db="EMBL/GenBank/DDBJ databases">
        <title>Genome sequence of the yeast Holleya sinecauda.</title>
        <authorList>
            <person name="Dietrich F.S."/>
        </authorList>
    </citation>
    <scope>NUCLEOTIDE SEQUENCE [LARGE SCALE GENOMIC DNA]</scope>
    <source>
        <strain evidence="19 20">ATCC 58844</strain>
    </source>
</reference>
<evidence type="ECO:0000256" key="5">
    <source>
        <dbReference type="ARBA" id="ARBA00012483"/>
    </source>
</evidence>
<dbReference type="AlphaFoldDB" id="A0A109UZ28"/>
<dbReference type="Pfam" id="PF13639">
    <property type="entry name" value="zf-RING_2"/>
    <property type="match status" value="1"/>
</dbReference>
<dbReference type="GO" id="GO:0016567">
    <property type="term" value="P:protein ubiquitination"/>
    <property type="evidence" value="ECO:0007669"/>
    <property type="project" value="UniProtKB-UniPathway"/>
</dbReference>
<keyword evidence="16" id="KW-0175">Coiled coil</keyword>
<dbReference type="Pfam" id="PF25563">
    <property type="entry name" value="TPR_SYVN1_N"/>
    <property type="match status" value="1"/>
</dbReference>
<evidence type="ECO:0000256" key="12">
    <source>
        <dbReference type="ARBA" id="ARBA00022833"/>
    </source>
</evidence>
<dbReference type="Gene3D" id="3.30.40.10">
    <property type="entry name" value="Zinc/RING finger domain, C3HC4 (zinc finger)"/>
    <property type="match status" value="1"/>
</dbReference>
<evidence type="ECO:0000256" key="7">
    <source>
        <dbReference type="ARBA" id="ARBA00022692"/>
    </source>
</evidence>
<dbReference type="PROSITE" id="PS50089">
    <property type="entry name" value="ZF_RING_2"/>
    <property type="match status" value="1"/>
</dbReference>
<sequence length="559" mass="65316">MPGEIIWPIRLVFLISTYVLAAWSFYYCASTSISTLQALHSATVGIHLIIWGNFLLVHYFLMVWLVIWLLFGRLTLLEYEHIFERLHVALINFASVIFSTRNLKTHVDIVGIPFHLMCQILHWIIRDRMDFVFQSLGNQATLTGMLFSKFAVSLAVLLIIDVKAVKFFLWSYLLDQSHRDVTYMLLGVDFGLLFLDLVHVLLLVGLNLIEIYKSRDYRLAEVMDREDDLDDIGEVYTMEGKFIYEWIIEIVINTMKISLDILVFFHGLFMFSIIYDLFLKAFEMGDHIMLVYNYWKNNKKLYERLSEVTEEQLIESDSMCTICMDDMLPLANPEKHNRRPKMLPCGHILHFGCLKNWMERSQTCPICRLPVLTSTNTNNMQQVNNIRREEGQQNQNQTDQRPEMINNIDTENNEGHSTGYSRPTHIINEGPSSSQVSNLESIDTANWISFPIEYQIDQKFYLKLKEYQTDKEWEAVLTSRPKFTPQSQVDTSRNEIEPQFHRATIKELNSSDISLRNSCSPLIIANSQLAQTEEMERLKRRISELENKVDELSKRIKTD</sequence>
<evidence type="ECO:0000256" key="10">
    <source>
        <dbReference type="ARBA" id="ARBA00022786"/>
    </source>
</evidence>
<dbReference type="EMBL" id="CP014243">
    <property type="protein sequence ID" value="AMD20133.1"/>
    <property type="molecule type" value="Genomic_DNA"/>
</dbReference>
<dbReference type="InterPro" id="IPR013083">
    <property type="entry name" value="Znf_RING/FYVE/PHD"/>
</dbReference>
<evidence type="ECO:0000256" key="6">
    <source>
        <dbReference type="ARBA" id="ARBA00022679"/>
    </source>
</evidence>
<feature type="transmembrane region" description="Helical" evidence="17">
    <location>
        <begin position="190"/>
        <end position="209"/>
    </location>
</feature>
<keyword evidence="14 17" id="KW-0472">Membrane</keyword>
<keyword evidence="7 17" id="KW-0812">Transmembrane</keyword>
<dbReference type="PANTHER" id="PTHR22763:SF184">
    <property type="entry name" value="E3 UBIQUITIN-PROTEIN LIGASE SYNOVIOLIN"/>
    <property type="match status" value="1"/>
</dbReference>
<evidence type="ECO:0000256" key="3">
    <source>
        <dbReference type="ARBA" id="ARBA00004906"/>
    </source>
</evidence>
<dbReference type="SMART" id="SM00184">
    <property type="entry name" value="RING"/>
    <property type="match status" value="1"/>
</dbReference>
<feature type="transmembrane region" description="Helical" evidence="17">
    <location>
        <begin position="146"/>
        <end position="170"/>
    </location>
</feature>
<protein>
    <recommendedName>
        <fullName evidence="5">RING-type E3 ubiquitin transferase</fullName>
        <ecNumber evidence="5">2.3.2.27</ecNumber>
    </recommendedName>
</protein>
<dbReference type="GO" id="GO:0008270">
    <property type="term" value="F:zinc ion binding"/>
    <property type="evidence" value="ECO:0007669"/>
    <property type="project" value="UniProtKB-KW"/>
</dbReference>
<dbReference type="EC" id="2.3.2.27" evidence="5"/>
<gene>
    <name evidence="19" type="ORF">AW171_hschr32004</name>
</gene>
<dbReference type="GeneID" id="28723367"/>
<dbReference type="GO" id="GO:0043161">
    <property type="term" value="P:proteasome-mediated ubiquitin-dependent protein catabolic process"/>
    <property type="evidence" value="ECO:0007669"/>
    <property type="project" value="TreeGrafter"/>
</dbReference>
<keyword evidence="6" id="KW-0808">Transferase</keyword>
<evidence type="ECO:0000256" key="1">
    <source>
        <dbReference type="ARBA" id="ARBA00000900"/>
    </source>
</evidence>
<dbReference type="GO" id="GO:0036503">
    <property type="term" value="P:ERAD pathway"/>
    <property type="evidence" value="ECO:0007669"/>
    <property type="project" value="TreeGrafter"/>
</dbReference>
<dbReference type="PANTHER" id="PTHR22763">
    <property type="entry name" value="RING ZINC FINGER PROTEIN"/>
    <property type="match status" value="1"/>
</dbReference>
<keyword evidence="9 15" id="KW-0863">Zinc-finger</keyword>
<dbReference type="CDD" id="cd16479">
    <property type="entry name" value="RING-H2_synoviolin"/>
    <property type="match status" value="1"/>
</dbReference>
<evidence type="ECO:0000313" key="19">
    <source>
        <dbReference type="EMBL" id="AMD20133.1"/>
    </source>
</evidence>